<dbReference type="Pfam" id="PF13374">
    <property type="entry name" value="TPR_10"/>
    <property type="match status" value="1"/>
</dbReference>
<dbReference type="PRINTS" id="PR00364">
    <property type="entry name" value="DISEASERSIST"/>
</dbReference>
<dbReference type="Pfam" id="PF25000">
    <property type="entry name" value="DUF7779"/>
    <property type="match status" value="1"/>
</dbReference>
<dbReference type="EMBL" id="JAFIMR010000011">
    <property type="protein sequence ID" value="KAI1872463.1"/>
    <property type="molecule type" value="Genomic_DNA"/>
</dbReference>
<dbReference type="Proteomes" id="UP000829685">
    <property type="component" value="Unassembled WGS sequence"/>
</dbReference>
<gene>
    <name evidence="2" type="ORF">JX265_005343</name>
</gene>
<evidence type="ECO:0000313" key="2">
    <source>
        <dbReference type="EMBL" id="KAI1872463.1"/>
    </source>
</evidence>
<dbReference type="SMART" id="SM00028">
    <property type="entry name" value="TPR"/>
    <property type="match status" value="2"/>
</dbReference>
<dbReference type="InterPro" id="IPR011990">
    <property type="entry name" value="TPR-like_helical_dom_sf"/>
</dbReference>
<dbReference type="InterPro" id="IPR056681">
    <property type="entry name" value="DUF7779"/>
</dbReference>
<accession>A0A9Q0ARQ3</accession>
<reference evidence="2" key="1">
    <citation type="submission" date="2021-03" db="EMBL/GenBank/DDBJ databases">
        <title>Revisited historic fungal species revealed as producer of novel bioactive compounds through whole genome sequencing and comparative genomics.</title>
        <authorList>
            <person name="Vignolle G.A."/>
            <person name="Hochenegger N."/>
            <person name="Mach R.L."/>
            <person name="Mach-Aigner A.R."/>
            <person name="Javad Rahimi M."/>
            <person name="Salim K.A."/>
            <person name="Chan C.M."/>
            <person name="Lim L.B.L."/>
            <person name="Cai F."/>
            <person name="Druzhinina I.S."/>
            <person name="U'Ren J.M."/>
            <person name="Derntl C."/>
        </authorList>
    </citation>
    <scope>NUCLEOTIDE SEQUENCE</scope>
    <source>
        <strain evidence="2">TUCIM 5799</strain>
    </source>
</reference>
<proteinExistence type="predicted"/>
<dbReference type="InterPro" id="IPR019734">
    <property type="entry name" value="TPR_rpt"/>
</dbReference>
<comment type="caution">
    <text evidence="2">The sequence shown here is derived from an EMBL/GenBank/DDBJ whole genome shotgun (WGS) entry which is preliminary data.</text>
</comment>
<dbReference type="AlphaFoldDB" id="A0A9Q0ARQ3"/>
<dbReference type="SUPFAM" id="SSF48452">
    <property type="entry name" value="TPR-like"/>
    <property type="match status" value="1"/>
</dbReference>
<organism evidence="2 3">
    <name type="scientific">Neoarthrinium moseri</name>
    <dbReference type="NCBI Taxonomy" id="1658444"/>
    <lineage>
        <taxon>Eukaryota</taxon>
        <taxon>Fungi</taxon>
        <taxon>Dikarya</taxon>
        <taxon>Ascomycota</taxon>
        <taxon>Pezizomycotina</taxon>
        <taxon>Sordariomycetes</taxon>
        <taxon>Xylariomycetidae</taxon>
        <taxon>Amphisphaeriales</taxon>
        <taxon>Apiosporaceae</taxon>
        <taxon>Neoarthrinium</taxon>
    </lineage>
</organism>
<evidence type="ECO:0000313" key="3">
    <source>
        <dbReference type="Proteomes" id="UP000829685"/>
    </source>
</evidence>
<dbReference type="Gene3D" id="3.40.50.300">
    <property type="entry name" value="P-loop containing nucleotide triphosphate hydrolases"/>
    <property type="match status" value="1"/>
</dbReference>
<protein>
    <recommendedName>
        <fullName evidence="1">DUF7779 domain-containing protein</fullName>
    </recommendedName>
</protein>
<dbReference type="InterPro" id="IPR027417">
    <property type="entry name" value="P-loop_NTPase"/>
</dbReference>
<dbReference type="GO" id="GO:0043531">
    <property type="term" value="F:ADP binding"/>
    <property type="evidence" value="ECO:0007669"/>
    <property type="project" value="InterPro"/>
</dbReference>
<sequence>MTMAKTEVDGWRAKVKKLREDLEAAGFKETLQLDDFDHFQGALHSLLHEYSQHGIAKLVAEHVEPHFDHIKSFERAIASAVQQLDSASYVWSASLAVMECTCRHVSYMKDTFEQLEKFYETFPKLDAYMKLFQDDYKLRYLLQRLYDIYSEFCLCTIRYMRKRTLVDQPANIATNLIHSKHRRKLSTILQNWTEAKAQFEEHIRYVLAAKIVTPKTFPAVPDRNIVTEMSAQGVRGMGKTQAALAYSRTYEDHYFYRFWIRADDPARLAESFTSIYNLLRIDEPRLLHSEAVKEKLETTDKTWLLVFDNIEEGTIEAVITLLPTRSMKQSAIIFTSQFEQHKHKIDADASLPLKSLDTEQSIELLRKCLGRETDNVDDEDQKVLEEVSDMLGGLPLAIAHIGAYISESKRNISYFRDFFEANWQKSAWSSPSLTETNERILDIVWQLALNELPPNARQLIDVMAYLNPDVIPEDWLEADIEEDPNWWSSEGSAKIELLYMGRSLSRRCLVDIEDNVYSIHRSLQLALRMALDHNPLTREMIFRHALRIVARASPGTNPLQIPNPKNWRQFEQSNPHALTMCQAFLQSDPPIEPSLQLAETLYYAGFHTWERWNYVTRDGTALLETAEKILDRLEYDIDGKLRADISCILSLLLDAVGLSNRTEAFERLRRVREIRKIQLKRSQRLGLCDNSEHLYYNSVNDFALSKLQHDDFHEAEKLFSECFDQYKRWGTEEEQPFEYAKYYHNMALVRMYQERYEEAIDLSKRGIEIKARHNGKDNSRYWWCQYDIACIMTQAGQLDAGLELHLEVLKNRQRICGALHGLTVQSIYSVGAMYHHLGQLEKAEEYLRDCVQKGRKIRWHDEALGRAKYHLSLLIRERTGQSEEASTLEREAVKMLENICSTYRQCPVYLTDTPDILTIFDWAQSCSEGRWTGRGLLRIVQAHYKVSSPAKIEIEETSRRLAPR</sequence>
<dbReference type="SUPFAM" id="SSF52540">
    <property type="entry name" value="P-loop containing nucleoside triphosphate hydrolases"/>
    <property type="match status" value="1"/>
</dbReference>
<dbReference type="Gene3D" id="1.25.40.10">
    <property type="entry name" value="Tetratricopeptide repeat domain"/>
    <property type="match status" value="1"/>
</dbReference>
<feature type="domain" description="DUF7779" evidence="1">
    <location>
        <begin position="448"/>
        <end position="534"/>
    </location>
</feature>
<keyword evidence="3" id="KW-1185">Reference proteome</keyword>
<name>A0A9Q0ARQ3_9PEZI</name>
<dbReference type="PANTHER" id="PTHR35205">
    <property type="entry name" value="NB-ARC AND TPR DOMAIN PROTEIN"/>
    <property type="match status" value="1"/>
</dbReference>
<evidence type="ECO:0000259" key="1">
    <source>
        <dbReference type="Pfam" id="PF25000"/>
    </source>
</evidence>
<dbReference type="PANTHER" id="PTHR35205:SF1">
    <property type="entry name" value="ZU5 DOMAIN-CONTAINING PROTEIN"/>
    <property type="match status" value="1"/>
</dbReference>